<evidence type="ECO:0000313" key="3">
    <source>
        <dbReference type="EMBL" id="MEK8050179.1"/>
    </source>
</evidence>
<sequence length="207" mass="22345">MPRILVIAAHPHLGESRVTRTLLAATRQAAAGGADIAVRELYALYPDYLVDVATEQAALAQAELLVWLHPIHWYGMPPLMKLWLDEVFAFGWAYGPGGTALAGRDLWLVCSTGGSAASYRPEGHNRYPFEAFLPPYEQAAALAGLRFLPPQVLHGAHQADTATIGRFAQGFVQRLRSWPDAAGWPELASLPPCPGCAVPAGERPVEA</sequence>
<keyword evidence="1" id="KW-0560">Oxidoreductase</keyword>
<dbReference type="Pfam" id="PF02525">
    <property type="entry name" value="Flavodoxin_2"/>
    <property type="match status" value="1"/>
</dbReference>
<dbReference type="Gene3D" id="3.40.50.360">
    <property type="match status" value="1"/>
</dbReference>
<reference evidence="3 4" key="1">
    <citation type="submission" date="2024-04" db="EMBL/GenBank/DDBJ databases">
        <title>Novel species of the genus Ideonella isolated from streams.</title>
        <authorList>
            <person name="Lu H."/>
        </authorList>
    </citation>
    <scope>NUCLEOTIDE SEQUENCE [LARGE SCALE GENOMIC DNA]</scope>
    <source>
        <strain evidence="3 4">DXS22W</strain>
    </source>
</reference>
<protein>
    <submittedName>
        <fullName evidence="3">NAD(P)H-dependent oxidoreductase</fullName>
    </submittedName>
</protein>
<accession>A0ABU9CHG8</accession>
<feature type="domain" description="Flavodoxin-like fold" evidence="2">
    <location>
        <begin position="3"/>
        <end position="162"/>
    </location>
</feature>
<dbReference type="Proteomes" id="UP001365405">
    <property type="component" value="Unassembled WGS sequence"/>
</dbReference>
<comment type="caution">
    <text evidence="3">The sequence shown here is derived from an EMBL/GenBank/DDBJ whole genome shotgun (WGS) entry which is preliminary data.</text>
</comment>
<dbReference type="InterPro" id="IPR029039">
    <property type="entry name" value="Flavoprotein-like_sf"/>
</dbReference>
<dbReference type="SUPFAM" id="SSF52218">
    <property type="entry name" value="Flavoproteins"/>
    <property type="match status" value="1"/>
</dbReference>
<keyword evidence="4" id="KW-1185">Reference proteome</keyword>
<evidence type="ECO:0000256" key="1">
    <source>
        <dbReference type="ARBA" id="ARBA00023002"/>
    </source>
</evidence>
<dbReference type="PANTHER" id="PTHR47307:SF2">
    <property type="entry name" value="GLUTATHIONE-REGULATED POTASSIUM-EFFLUX SYSTEM ANCILLARY PROTEIN KEFF"/>
    <property type="match status" value="1"/>
</dbReference>
<evidence type="ECO:0000259" key="2">
    <source>
        <dbReference type="Pfam" id="PF02525"/>
    </source>
</evidence>
<proteinExistence type="predicted"/>
<gene>
    <name evidence="3" type="ORF">AACH10_08010</name>
</gene>
<dbReference type="EMBL" id="JBBUTH010000003">
    <property type="protein sequence ID" value="MEK8050179.1"/>
    <property type="molecule type" value="Genomic_DNA"/>
</dbReference>
<dbReference type="RefSeq" id="WP_341409847.1">
    <property type="nucleotide sequence ID" value="NZ_JBBUTH010000003.1"/>
</dbReference>
<organism evidence="3 4">
    <name type="scientific">Pseudaquabacterium inlustre</name>
    <dbReference type="NCBI Taxonomy" id="2984192"/>
    <lineage>
        <taxon>Bacteria</taxon>
        <taxon>Pseudomonadati</taxon>
        <taxon>Pseudomonadota</taxon>
        <taxon>Betaproteobacteria</taxon>
        <taxon>Burkholderiales</taxon>
        <taxon>Sphaerotilaceae</taxon>
        <taxon>Pseudaquabacterium</taxon>
    </lineage>
</organism>
<name>A0ABU9CHG8_9BURK</name>
<dbReference type="PANTHER" id="PTHR47307">
    <property type="entry name" value="GLUTATHIONE-REGULATED POTASSIUM-EFFLUX SYSTEM ANCILLARY PROTEIN KEFG"/>
    <property type="match status" value="1"/>
</dbReference>
<dbReference type="InterPro" id="IPR003680">
    <property type="entry name" value="Flavodoxin_fold"/>
</dbReference>
<evidence type="ECO:0000313" key="4">
    <source>
        <dbReference type="Proteomes" id="UP001365405"/>
    </source>
</evidence>
<dbReference type="InterPro" id="IPR046980">
    <property type="entry name" value="KefG/KefF"/>
</dbReference>